<evidence type="ECO:0000313" key="3">
    <source>
        <dbReference type="EMBL" id="KAK0648032.1"/>
    </source>
</evidence>
<dbReference type="PANTHER" id="PTHR37576:SF2">
    <property type="entry name" value="DEFECT AT LOW TEMPERATURE PROTEIN 1"/>
    <property type="match status" value="1"/>
</dbReference>
<organism evidence="3 4">
    <name type="scientific">Cercophora newfieldiana</name>
    <dbReference type="NCBI Taxonomy" id="92897"/>
    <lineage>
        <taxon>Eukaryota</taxon>
        <taxon>Fungi</taxon>
        <taxon>Dikarya</taxon>
        <taxon>Ascomycota</taxon>
        <taxon>Pezizomycotina</taxon>
        <taxon>Sordariomycetes</taxon>
        <taxon>Sordariomycetidae</taxon>
        <taxon>Sordariales</taxon>
        <taxon>Lasiosphaeriaceae</taxon>
        <taxon>Cercophora</taxon>
    </lineage>
</organism>
<sequence>MSKPNTIRRLHEYYMYGTSPLAAGLSMRSPSFIAVASILVFVLAIDGPILQRASSTALVVRETSDSNMVPVTLTIASQIPFGFTGTDFAGDYSPIVTRPLLNPDFASVFTAYNQRRPIPGDRIEAAGLWKVCNTTETKIVTPAMGLNETITAMTGRHLFGVDWEHHTKYRPHNFLQNGYTNISDSGGRADAGTIPDDEPYIVLSMTWSPAIANGSRSVFHKTCRLYSATCRYKIRIHNDTQESSTPTVDSSSSSSSISSLQQNHGLVSTNNTITLIDPPTFIKGTVQNVRRSVASLDIPPTHPAHPNWTDQTPFTLALTQPAAFFQDPACPLADYCPVYETLGGLVSTAQDILASNAPTMNPTGFLFLTGALANQLIAAPSDTGIDDVNPTCIGWDDPSAFVFSVLDEIVFGIAVDTARVDNLRNPARNGSDADKYKIFPKAQTVRMTQRRTTQVFVSNYAWLAGGMVVMFAAVVGVVPLFWGFWTLGRPMTMSPVEVAHAFGAPVMEGRVATNATAEEIAESGAGRVEVSTFDPKPSAREQIQRGDCPLRRGKPSEN</sequence>
<keyword evidence="2" id="KW-1133">Transmembrane helix</keyword>
<keyword evidence="2" id="KW-0472">Membrane</keyword>
<dbReference type="EMBL" id="JAULSV010000003">
    <property type="protein sequence ID" value="KAK0648032.1"/>
    <property type="molecule type" value="Genomic_DNA"/>
</dbReference>
<protein>
    <submittedName>
        <fullName evidence="3">Uncharacterized protein</fullName>
    </submittedName>
</protein>
<gene>
    <name evidence="3" type="ORF">B0T16DRAFT_388352</name>
</gene>
<keyword evidence="4" id="KW-1185">Reference proteome</keyword>
<dbReference type="Proteomes" id="UP001174936">
    <property type="component" value="Unassembled WGS sequence"/>
</dbReference>
<accession>A0AA39Y8K1</accession>
<feature type="region of interest" description="Disordered" evidence="1">
    <location>
        <begin position="524"/>
        <end position="558"/>
    </location>
</feature>
<feature type="transmembrane region" description="Helical" evidence="2">
    <location>
        <begin position="21"/>
        <end position="45"/>
    </location>
</feature>
<dbReference type="AlphaFoldDB" id="A0AA39Y8K1"/>
<evidence type="ECO:0000256" key="2">
    <source>
        <dbReference type="SAM" id="Phobius"/>
    </source>
</evidence>
<reference evidence="3" key="1">
    <citation type="submission" date="2023-06" db="EMBL/GenBank/DDBJ databases">
        <title>Genome-scale phylogeny and comparative genomics of the fungal order Sordariales.</title>
        <authorList>
            <consortium name="Lawrence Berkeley National Laboratory"/>
            <person name="Hensen N."/>
            <person name="Bonometti L."/>
            <person name="Westerberg I."/>
            <person name="Brannstrom I.O."/>
            <person name="Guillou S."/>
            <person name="Cros-Aarteil S."/>
            <person name="Calhoun S."/>
            <person name="Haridas S."/>
            <person name="Kuo A."/>
            <person name="Mondo S."/>
            <person name="Pangilinan J."/>
            <person name="Riley R."/>
            <person name="Labutti K."/>
            <person name="Andreopoulos B."/>
            <person name="Lipzen A."/>
            <person name="Chen C."/>
            <person name="Yanf M."/>
            <person name="Daum C."/>
            <person name="Ng V."/>
            <person name="Clum A."/>
            <person name="Steindorff A."/>
            <person name="Ohm R."/>
            <person name="Martin F."/>
            <person name="Silar P."/>
            <person name="Natvig D."/>
            <person name="Lalanne C."/>
            <person name="Gautier V."/>
            <person name="Ament-Velasquez S.L."/>
            <person name="Kruys A."/>
            <person name="Hutchinson M.I."/>
            <person name="Powell A.J."/>
            <person name="Barry K."/>
            <person name="Miller A.N."/>
            <person name="Grigoriev I.V."/>
            <person name="Debuchy R."/>
            <person name="Gladieux P."/>
            <person name="Thoren M.H."/>
            <person name="Johannesson H."/>
        </authorList>
    </citation>
    <scope>NUCLEOTIDE SEQUENCE</scope>
    <source>
        <strain evidence="3">SMH2532-1</strain>
    </source>
</reference>
<feature type="region of interest" description="Disordered" evidence="1">
    <location>
        <begin position="240"/>
        <end position="263"/>
    </location>
</feature>
<evidence type="ECO:0000256" key="1">
    <source>
        <dbReference type="SAM" id="MobiDB-lite"/>
    </source>
</evidence>
<feature type="compositionally biased region" description="Basic and acidic residues" evidence="1">
    <location>
        <begin position="537"/>
        <end position="558"/>
    </location>
</feature>
<keyword evidence="2" id="KW-0812">Transmembrane</keyword>
<proteinExistence type="predicted"/>
<name>A0AA39Y8K1_9PEZI</name>
<dbReference type="PANTHER" id="PTHR37576">
    <property type="entry name" value="DEFECT AT LOW TEMPERATURE PROTEIN 1"/>
    <property type="match status" value="1"/>
</dbReference>
<evidence type="ECO:0000313" key="4">
    <source>
        <dbReference type="Proteomes" id="UP001174936"/>
    </source>
</evidence>
<feature type="transmembrane region" description="Helical" evidence="2">
    <location>
        <begin position="460"/>
        <end position="485"/>
    </location>
</feature>
<feature type="compositionally biased region" description="Low complexity" evidence="1">
    <location>
        <begin position="250"/>
        <end position="259"/>
    </location>
</feature>
<comment type="caution">
    <text evidence="3">The sequence shown here is derived from an EMBL/GenBank/DDBJ whole genome shotgun (WGS) entry which is preliminary data.</text>
</comment>